<keyword evidence="1" id="KW-0677">Repeat</keyword>
<dbReference type="PANTHER" id="PTHR22904:SF523">
    <property type="entry name" value="STRESS-INDUCED-PHOSPHOPROTEIN 1"/>
    <property type="match status" value="1"/>
</dbReference>
<dbReference type="GO" id="GO:0051879">
    <property type="term" value="F:Hsp90 protein binding"/>
    <property type="evidence" value="ECO:0007669"/>
    <property type="project" value="TreeGrafter"/>
</dbReference>
<evidence type="ECO:0000313" key="4">
    <source>
        <dbReference type="EMBL" id="CAB5359894.1"/>
    </source>
</evidence>
<proteinExistence type="predicted"/>
<reference evidence="4" key="1">
    <citation type="submission" date="2020-05" db="EMBL/GenBank/DDBJ databases">
        <authorList>
            <person name="Rincon C."/>
            <person name="Sanders R I."/>
            <person name="Robbins C."/>
            <person name="Chaturvedi A."/>
        </authorList>
    </citation>
    <scope>NUCLEOTIDE SEQUENCE</scope>
    <source>
        <strain evidence="4">CHB12</strain>
    </source>
</reference>
<gene>
    <name evidence="4" type="ORF">CHRIB12_LOCUS7973</name>
</gene>
<dbReference type="EMBL" id="CAGKOT010000014">
    <property type="protein sequence ID" value="CAB5359894.1"/>
    <property type="molecule type" value="Genomic_DNA"/>
</dbReference>
<comment type="caution">
    <text evidence="4">The sequence shown here is derived from an EMBL/GenBank/DDBJ whole genome shotgun (WGS) entry which is preliminary data.</text>
</comment>
<feature type="repeat" description="TPR" evidence="3">
    <location>
        <begin position="50"/>
        <end position="83"/>
    </location>
</feature>
<accession>A0A916E4X6</accession>
<keyword evidence="2 3" id="KW-0802">TPR repeat</keyword>
<sequence>MAFAADRNTIINSNNPEDIIIIDRNNGKLFGDLIWSFDLLDKKEIKVKTVDEFCRHGNDYFASKDYLAAIDEYSDGIELKPQNVTLLANRAEAYLRLFQFHNALDDTEVVLKLI</sequence>
<name>A0A916E4X6_9GLOM</name>
<evidence type="ECO:0000256" key="2">
    <source>
        <dbReference type="ARBA" id="ARBA00022803"/>
    </source>
</evidence>
<evidence type="ECO:0000313" key="5">
    <source>
        <dbReference type="Proteomes" id="UP000684084"/>
    </source>
</evidence>
<dbReference type="AlphaFoldDB" id="A0A916E4X6"/>
<dbReference type="PROSITE" id="PS50005">
    <property type="entry name" value="TPR"/>
    <property type="match status" value="1"/>
</dbReference>
<dbReference type="PANTHER" id="PTHR22904">
    <property type="entry name" value="TPR REPEAT CONTAINING PROTEIN"/>
    <property type="match status" value="1"/>
</dbReference>
<dbReference type="OrthoDB" id="10250354at2759"/>
<evidence type="ECO:0008006" key="6">
    <source>
        <dbReference type="Google" id="ProtNLM"/>
    </source>
</evidence>
<dbReference type="InterPro" id="IPR019734">
    <property type="entry name" value="TPR_rpt"/>
</dbReference>
<evidence type="ECO:0000256" key="3">
    <source>
        <dbReference type="PROSITE-ProRule" id="PRU00339"/>
    </source>
</evidence>
<dbReference type="Proteomes" id="UP000684084">
    <property type="component" value="Unassembled WGS sequence"/>
</dbReference>
<protein>
    <recommendedName>
        <fullName evidence="6">TPR-like protein</fullName>
    </recommendedName>
</protein>
<evidence type="ECO:0000256" key="1">
    <source>
        <dbReference type="ARBA" id="ARBA00022737"/>
    </source>
</evidence>
<dbReference type="Pfam" id="PF13414">
    <property type="entry name" value="TPR_11"/>
    <property type="match status" value="1"/>
</dbReference>
<organism evidence="4 5">
    <name type="scientific">Rhizophagus irregularis</name>
    <dbReference type="NCBI Taxonomy" id="588596"/>
    <lineage>
        <taxon>Eukaryota</taxon>
        <taxon>Fungi</taxon>
        <taxon>Fungi incertae sedis</taxon>
        <taxon>Mucoromycota</taxon>
        <taxon>Glomeromycotina</taxon>
        <taxon>Glomeromycetes</taxon>
        <taxon>Glomerales</taxon>
        <taxon>Glomeraceae</taxon>
        <taxon>Rhizophagus</taxon>
    </lineage>
</organism>